<dbReference type="InterPro" id="IPR016040">
    <property type="entry name" value="NAD(P)-bd_dom"/>
</dbReference>
<feature type="domain" description="NAD(P)-binding" evidence="5">
    <location>
        <begin position="10"/>
        <end position="211"/>
    </location>
</feature>
<dbReference type="FunFam" id="3.40.50.720:FF:000304">
    <property type="entry name" value="UDP-glucose 4,6-dehydratase"/>
    <property type="match status" value="1"/>
</dbReference>
<name>A0A914UXW6_9BILA</name>
<dbReference type="Pfam" id="PF16363">
    <property type="entry name" value="GDP_Man_Dehyd"/>
    <property type="match status" value="1"/>
</dbReference>
<organism evidence="6 7">
    <name type="scientific">Plectus sambesii</name>
    <dbReference type="NCBI Taxonomy" id="2011161"/>
    <lineage>
        <taxon>Eukaryota</taxon>
        <taxon>Metazoa</taxon>
        <taxon>Ecdysozoa</taxon>
        <taxon>Nematoda</taxon>
        <taxon>Chromadorea</taxon>
        <taxon>Plectida</taxon>
        <taxon>Plectina</taxon>
        <taxon>Plectoidea</taxon>
        <taxon>Plectidae</taxon>
        <taxon>Plectus</taxon>
    </lineage>
</organism>
<evidence type="ECO:0000256" key="3">
    <source>
        <dbReference type="ARBA" id="ARBA00011990"/>
    </source>
</evidence>
<dbReference type="AlphaFoldDB" id="A0A914UXW6"/>
<dbReference type="Gene3D" id="3.90.25.10">
    <property type="entry name" value="UDP-galactose 4-epimerase, domain 1"/>
    <property type="match status" value="1"/>
</dbReference>
<comment type="similarity">
    <text evidence="2">Belongs to the NAD(P)-dependent epimerase/dehydratase family. dTDP-glucose dehydratase subfamily.</text>
</comment>
<dbReference type="InterPro" id="IPR036291">
    <property type="entry name" value="NAD(P)-bd_dom_sf"/>
</dbReference>
<evidence type="ECO:0000313" key="7">
    <source>
        <dbReference type="WBParaSite" id="PSAMB.scaffold1350size32650.g12581.t1"/>
    </source>
</evidence>
<dbReference type="SUPFAM" id="SSF51735">
    <property type="entry name" value="NAD(P)-binding Rossmann-fold domains"/>
    <property type="match status" value="1"/>
</dbReference>
<dbReference type="GO" id="GO:0009225">
    <property type="term" value="P:nucleotide-sugar metabolic process"/>
    <property type="evidence" value="ECO:0007669"/>
    <property type="project" value="UniProtKB-ARBA"/>
</dbReference>
<dbReference type="Gene3D" id="3.40.50.720">
    <property type="entry name" value="NAD(P)-binding Rossmann-like Domain"/>
    <property type="match status" value="1"/>
</dbReference>
<dbReference type="Proteomes" id="UP000887566">
    <property type="component" value="Unplaced"/>
</dbReference>
<evidence type="ECO:0000259" key="5">
    <source>
        <dbReference type="Pfam" id="PF16363"/>
    </source>
</evidence>
<dbReference type="PANTHER" id="PTHR43000">
    <property type="entry name" value="DTDP-D-GLUCOSE 4,6-DEHYDRATASE-RELATED"/>
    <property type="match status" value="1"/>
</dbReference>
<evidence type="ECO:0000256" key="2">
    <source>
        <dbReference type="ARBA" id="ARBA00008178"/>
    </source>
</evidence>
<evidence type="ECO:0000313" key="6">
    <source>
        <dbReference type="Proteomes" id="UP000887566"/>
    </source>
</evidence>
<evidence type="ECO:0000256" key="4">
    <source>
        <dbReference type="ARBA" id="ARBA00067702"/>
    </source>
</evidence>
<sequence>MTMRTPKSVLVTGGCGFIGSNFINQIYIRWPDAKIVNLDKLLPGSNACNVDCDLRNNAERYRLVVGDCCNRELTMKLLQDHQIDTIVHFAANSSVDDCYRDSVGAARNNVLAMTHFLEVCRLYDRLELFMHISTDEVYGDSGKDSQPKMEQSLLTPTNPYAATKASCEAMLNAYRVSYKLPTITARMNNVYGPRQCNAKVVPRFVLQAFEGEYFRRYFAASSRACLQGPVSRNAGKAQGVPGVRVPGTRVSRNIFALGTASPGGLGKAGRYHCSELW</sequence>
<dbReference type="EC" id="4.2.1.46" evidence="3"/>
<dbReference type="GO" id="GO:0008460">
    <property type="term" value="F:dTDP-glucose 4,6-dehydratase activity"/>
    <property type="evidence" value="ECO:0007669"/>
    <property type="project" value="UniProtKB-EC"/>
</dbReference>
<protein>
    <recommendedName>
        <fullName evidence="4">dTDP-D-glucose 4,6-dehydratase</fullName>
        <ecNumber evidence="3">4.2.1.46</ecNumber>
    </recommendedName>
</protein>
<reference evidence="7" key="1">
    <citation type="submission" date="2022-11" db="UniProtKB">
        <authorList>
            <consortium name="WormBaseParasite"/>
        </authorList>
    </citation>
    <scope>IDENTIFICATION</scope>
</reference>
<evidence type="ECO:0000256" key="1">
    <source>
        <dbReference type="ARBA" id="ARBA00001539"/>
    </source>
</evidence>
<keyword evidence="6" id="KW-1185">Reference proteome</keyword>
<proteinExistence type="inferred from homology"/>
<accession>A0A914UXW6</accession>
<comment type="catalytic activity">
    <reaction evidence="1">
        <text>dTDP-alpha-D-glucose = dTDP-4-dehydro-6-deoxy-alpha-D-glucose + H2O</text>
        <dbReference type="Rhea" id="RHEA:17221"/>
        <dbReference type="ChEBI" id="CHEBI:15377"/>
        <dbReference type="ChEBI" id="CHEBI:57477"/>
        <dbReference type="ChEBI" id="CHEBI:57649"/>
        <dbReference type="EC" id="4.2.1.46"/>
    </reaction>
</comment>
<dbReference type="WBParaSite" id="PSAMB.scaffold1350size32650.g12581.t1">
    <property type="protein sequence ID" value="PSAMB.scaffold1350size32650.g12581.t1"/>
    <property type="gene ID" value="PSAMB.scaffold1350size32650.g12581"/>
</dbReference>